<evidence type="ECO:0000256" key="9">
    <source>
        <dbReference type="SAM" id="MobiDB-lite"/>
    </source>
</evidence>
<keyword evidence="8" id="KW-0963">Cytoplasm</keyword>
<dbReference type="EMBL" id="JACATZ010000003">
    <property type="protein sequence ID" value="NWJ47791.1"/>
    <property type="molecule type" value="Genomic_DNA"/>
</dbReference>
<keyword evidence="4 8" id="KW-0418">Kinase</keyword>
<feature type="region of interest" description="Disordered" evidence="9">
    <location>
        <begin position="164"/>
        <end position="184"/>
    </location>
</feature>
<comment type="catalytic activity">
    <reaction evidence="7 8">
        <text>CMP + ATP = CDP + ADP</text>
        <dbReference type="Rhea" id="RHEA:11600"/>
        <dbReference type="ChEBI" id="CHEBI:30616"/>
        <dbReference type="ChEBI" id="CHEBI:58069"/>
        <dbReference type="ChEBI" id="CHEBI:60377"/>
        <dbReference type="ChEBI" id="CHEBI:456216"/>
        <dbReference type="EC" id="2.7.4.25"/>
    </reaction>
</comment>
<dbReference type="EMBL" id="CP128400">
    <property type="protein sequence ID" value="WJW69696.1"/>
    <property type="molecule type" value="Genomic_DNA"/>
</dbReference>
<feature type="binding site" evidence="8">
    <location>
        <begin position="11"/>
        <end position="19"/>
    </location>
    <ligand>
        <name>ATP</name>
        <dbReference type="ChEBI" id="CHEBI:30616"/>
    </ligand>
</feature>
<keyword evidence="14" id="KW-1185">Reference proteome</keyword>
<feature type="domain" description="Cytidylate kinase" evidence="10">
    <location>
        <begin position="7"/>
        <end position="222"/>
    </location>
</feature>
<dbReference type="RefSeq" id="WP_341471569.1">
    <property type="nucleotide sequence ID" value="NZ_CP128400.1"/>
</dbReference>
<evidence type="ECO:0000313" key="13">
    <source>
        <dbReference type="Proteomes" id="UP000521676"/>
    </source>
</evidence>
<evidence type="ECO:0000313" key="12">
    <source>
        <dbReference type="EMBL" id="WJW69696.1"/>
    </source>
</evidence>
<gene>
    <name evidence="8 12" type="primary">cmk</name>
    <name evidence="11" type="ORF">HXX08_18210</name>
    <name evidence="12" type="ORF">OZ401_003324</name>
</gene>
<evidence type="ECO:0000313" key="14">
    <source>
        <dbReference type="Proteomes" id="UP001431572"/>
    </source>
</evidence>
<evidence type="ECO:0000256" key="1">
    <source>
        <dbReference type="ARBA" id="ARBA00009427"/>
    </source>
</evidence>
<dbReference type="EC" id="2.7.4.25" evidence="8"/>
<reference evidence="11 13" key="1">
    <citation type="submission" date="2020-06" db="EMBL/GenBank/DDBJ databases">
        <title>Anoxygenic phototrophic Chloroflexota member uses a Type I reaction center.</title>
        <authorList>
            <person name="Tsuji J.M."/>
            <person name="Shaw N.A."/>
            <person name="Nagashima S."/>
            <person name="Venkiteswaran J."/>
            <person name="Schiff S.L."/>
            <person name="Hanada S."/>
            <person name="Tank M."/>
            <person name="Neufeld J.D."/>
        </authorList>
    </citation>
    <scope>NUCLEOTIDE SEQUENCE [LARGE SCALE GENOMIC DNA]</scope>
    <source>
        <strain evidence="11">L227-S17</strain>
    </source>
</reference>
<accession>A0A8T7M6X7</accession>
<dbReference type="Proteomes" id="UP001431572">
    <property type="component" value="Chromosome 2"/>
</dbReference>
<dbReference type="InterPro" id="IPR011994">
    <property type="entry name" value="Cytidylate_kinase_dom"/>
</dbReference>
<evidence type="ECO:0000256" key="4">
    <source>
        <dbReference type="ARBA" id="ARBA00022777"/>
    </source>
</evidence>
<dbReference type="InterPro" id="IPR003136">
    <property type="entry name" value="Cytidylate_kin"/>
</dbReference>
<dbReference type="CDD" id="cd02020">
    <property type="entry name" value="CMPK"/>
    <property type="match status" value="1"/>
</dbReference>
<dbReference type="GO" id="GO:0005524">
    <property type="term" value="F:ATP binding"/>
    <property type="evidence" value="ECO:0007669"/>
    <property type="project" value="UniProtKB-UniRule"/>
</dbReference>
<dbReference type="NCBIfam" id="TIGR00017">
    <property type="entry name" value="cmk"/>
    <property type="match status" value="1"/>
</dbReference>
<evidence type="ECO:0000256" key="7">
    <source>
        <dbReference type="ARBA" id="ARBA00048478"/>
    </source>
</evidence>
<dbReference type="AlphaFoldDB" id="A0A8T7M6X7"/>
<keyword evidence="5 8" id="KW-0067">ATP-binding</keyword>
<evidence type="ECO:0000313" key="11">
    <source>
        <dbReference type="EMBL" id="NWJ47791.1"/>
    </source>
</evidence>
<evidence type="ECO:0000256" key="8">
    <source>
        <dbReference type="HAMAP-Rule" id="MF_00238"/>
    </source>
</evidence>
<name>A0A8T7M6X7_9CHLR</name>
<dbReference type="GO" id="GO:0036431">
    <property type="term" value="F:dCMP kinase activity"/>
    <property type="evidence" value="ECO:0007669"/>
    <property type="project" value="InterPro"/>
</dbReference>
<evidence type="ECO:0000256" key="6">
    <source>
        <dbReference type="ARBA" id="ARBA00047615"/>
    </source>
</evidence>
<keyword evidence="2 8" id="KW-0808">Transferase</keyword>
<evidence type="ECO:0000256" key="3">
    <source>
        <dbReference type="ARBA" id="ARBA00022741"/>
    </source>
</evidence>
<reference evidence="12" key="2">
    <citation type="journal article" date="2024" name="Nature">
        <title>Anoxygenic phototroph of the Chloroflexota uses a type I reaction centre.</title>
        <authorList>
            <person name="Tsuji J.M."/>
            <person name="Shaw N.A."/>
            <person name="Nagashima S."/>
            <person name="Venkiteswaran J.J."/>
            <person name="Schiff S.L."/>
            <person name="Watanabe T."/>
            <person name="Fukui M."/>
            <person name="Hanada S."/>
            <person name="Tank M."/>
            <person name="Neufeld J.D."/>
        </authorList>
    </citation>
    <scope>NUCLEOTIDE SEQUENCE</scope>
    <source>
        <strain evidence="12">L227-S17</strain>
    </source>
</reference>
<protein>
    <recommendedName>
        <fullName evidence="8">Cytidylate kinase</fullName>
        <shortName evidence="8">CK</shortName>
        <ecNumber evidence="8">2.7.4.25</ecNumber>
    </recommendedName>
    <alternativeName>
        <fullName evidence="8">Cytidine monophosphate kinase</fullName>
        <shortName evidence="8">CMP kinase</shortName>
    </alternativeName>
</protein>
<sequence>MTRRLQIAIDGTAGVGKTTIGQMLAKVLACPYLDTGAMYRAVSLLVLRTGTLPSNVPEMERLAQNLNFEARDATSQEAADGRQYTVLVDGEDVSQAIRDPQVENIVSQVAAIPEVRVALVQKQREMAERAGTIIMIGRDIASVVLPDAELKIFLDASPEVRALRRNRQTGNGEEQARRNLEQRDKLDSQRVASPLVVAPGAIVIDTDNLNPEQVLERVKAEIAKILD</sequence>
<comment type="similarity">
    <text evidence="1 8">Belongs to the cytidylate kinase family. Type 1 subfamily.</text>
</comment>
<proteinExistence type="inferred from homology"/>
<dbReference type="Gene3D" id="3.40.50.300">
    <property type="entry name" value="P-loop containing nucleotide triphosphate hydrolases"/>
    <property type="match status" value="1"/>
</dbReference>
<evidence type="ECO:0000259" key="10">
    <source>
        <dbReference type="Pfam" id="PF02224"/>
    </source>
</evidence>
<evidence type="ECO:0000256" key="5">
    <source>
        <dbReference type="ARBA" id="ARBA00022840"/>
    </source>
</evidence>
<feature type="compositionally biased region" description="Basic and acidic residues" evidence="9">
    <location>
        <begin position="174"/>
        <end position="184"/>
    </location>
</feature>
<dbReference type="Pfam" id="PF02224">
    <property type="entry name" value="Cytidylate_kin"/>
    <property type="match status" value="1"/>
</dbReference>
<evidence type="ECO:0000256" key="2">
    <source>
        <dbReference type="ARBA" id="ARBA00022679"/>
    </source>
</evidence>
<comment type="subcellular location">
    <subcellularLocation>
        <location evidence="8">Cytoplasm</location>
    </subcellularLocation>
</comment>
<dbReference type="InterPro" id="IPR027417">
    <property type="entry name" value="P-loop_NTPase"/>
</dbReference>
<dbReference type="GO" id="GO:0005737">
    <property type="term" value="C:cytoplasm"/>
    <property type="evidence" value="ECO:0007669"/>
    <property type="project" value="UniProtKB-SubCell"/>
</dbReference>
<dbReference type="HAMAP" id="MF_00238">
    <property type="entry name" value="Cytidyl_kinase_type1"/>
    <property type="match status" value="1"/>
</dbReference>
<organism evidence="11 13">
    <name type="scientific">Candidatus Chlorohelix allophototropha</name>
    <dbReference type="NCBI Taxonomy" id="3003348"/>
    <lineage>
        <taxon>Bacteria</taxon>
        <taxon>Bacillati</taxon>
        <taxon>Chloroflexota</taxon>
        <taxon>Chloroflexia</taxon>
        <taxon>Candidatus Chloroheliales</taxon>
        <taxon>Candidatus Chloroheliaceae</taxon>
        <taxon>Candidatus Chlorohelix</taxon>
    </lineage>
</organism>
<dbReference type="Proteomes" id="UP000521676">
    <property type="component" value="Unassembled WGS sequence"/>
</dbReference>
<dbReference type="SUPFAM" id="SSF52540">
    <property type="entry name" value="P-loop containing nucleoside triphosphate hydrolases"/>
    <property type="match status" value="1"/>
</dbReference>
<comment type="catalytic activity">
    <reaction evidence="6 8">
        <text>dCMP + ATP = dCDP + ADP</text>
        <dbReference type="Rhea" id="RHEA:25094"/>
        <dbReference type="ChEBI" id="CHEBI:30616"/>
        <dbReference type="ChEBI" id="CHEBI:57566"/>
        <dbReference type="ChEBI" id="CHEBI:58593"/>
        <dbReference type="ChEBI" id="CHEBI:456216"/>
        <dbReference type="EC" id="2.7.4.25"/>
    </reaction>
</comment>
<dbReference type="GO" id="GO:0006220">
    <property type="term" value="P:pyrimidine nucleotide metabolic process"/>
    <property type="evidence" value="ECO:0007669"/>
    <property type="project" value="UniProtKB-UniRule"/>
</dbReference>
<keyword evidence="3 8" id="KW-0547">Nucleotide-binding</keyword>